<dbReference type="InterPro" id="IPR050596">
    <property type="entry name" value="AspAT/PAT-like"/>
</dbReference>
<dbReference type="InterPro" id="IPR004839">
    <property type="entry name" value="Aminotransferase_I/II_large"/>
</dbReference>
<evidence type="ECO:0000313" key="8">
    <source>
        <dbReference type="EMBL" id="NLR89631.1"/>
    </source>
</evidence>
<dbReference type="Proteomes" id="UP000585050">
    <property type="component" value="Unassembled WGS sequence"/>
</dbReference>
<dbReference type="CDD" id="cd00609">
    <property type="entry name" value="AAT_like"/>
    <property type="match status" value="1"/>
</dbReference>
<sequence>MGTQTESKLTLSNRFDNITESATLVMAVKARELQAKGINVIKLNLGEPDFPTPQYIQDAAKAAIDEGKYFSYPPVPGYPELREAIAEKFQKENGLDFKAENIVVSAGAKHSVANVMLSILNPGDEVIVFSPYWVSYTDQIHLAGGTPIILSGSIENDFKVTAEELRAAITPNTKAVLFSSPCNPTGTVFTKEELKEIADEVAKHDDIYIVSDEIYEYINFGGEHVSIAQFENVKDRTVVVNGFSKGFAMTGWRIGYIGAPLHLAKACTKIQGQVTSGINTITQRACIAALKGDRGNVIEEMKSAYLRRRGLLKGLLDEIEGVKTNLPQGAFYIFPDFSAYFGKSFNGEVIKDSNDLAMFFLNEAHVSTVAGAAFGSPNCIRISYAAADEELVEAVKKIKEALSKLV</sequence>
<dbReference type="InterPro" id="IPR015421">
    <property type="entry name" value="PyrdxlP-dep_Trfase_major"/>
</dbReference>
<evidence type="ECO:0000256" key="1">
    <source>
        <dbReference type="ARBA" id="ARBA00001933"/>
    </source>
</evidence>
<dbReference type="EC" id="2.6.1.-" evidence="6"/>
<dbReference type="EMBL" id="JABAIL010000001">
    <property type="protein sequence ID" value="NLR89631.1"/>
    <property type="molecule type" value="Genomic_DNA"/>
</dbReference>
<organism evidence="8 9">
    <name type="scientific">Flammeovirga agarivorans</name>
    <dbReference type="NCBI Taxonomy" id="2726742"/>
    <lineage>
        <taxon>Bacteria</taxon>
        <taxon>Pseudomonadati</taxon>
        <taxon>Bacteroidota</taxon>
        <taxon>Cytophagia</taxon>
        <taxon>Cytophagales</taxon>
        <taxon>Flammeovirgaceae</taxon>
        <taxon>Flammeovirga</taxon>
    </lineage>
</organism>
<evidence type="ECO:0000259" key="7">
    <source>
        <dbReference type="Pfam" id="PF00155"/>
    </source>
</evidence>
<keyword evidence="3 6" id="KW-0032">Aminotransferase</keyword>
<evidence type="ECO:0000256" key="4">
    <source>
        <dbReference type="ARBA" id="ARBA00022679"/>
    </source>
</evidence>
<dbReference type="GO" id="GO:0008483">
    <property type="term" value="F:transaminase activity"/>
    <property type="evidence" value="ECO:0007669"/>
    <property type="project" value="UniProtKB-KW"/>
</dbReference>
<dbReference type="PANTHER" id="PTHR46383">
    <property type="entry name" value="ASPARTATE AMINOTRANSFERASE"/>
    <property type="match status" value="1"/>
</dbReference>
<feature type="domain" description="Aminotransferase class I/classII large" evidence="7">
    <location>
        <begin position="39"/>
        <end position="395"/>
    </location>
</feature>
<dbReference type="Pfam" id="PF00155">
    <property type="entry name" value="Aminotran_1_2"/>
    <property type="match status" value="1"/>
</dbReference>
<name>A0A7X8SG59_9BACT</name>
<dbReference type="GO" id="GO:0006520">
    <property type="term" value="P:amino acid metabolic process"/>
    <property type="evidence" value="ECO:0007669"/>
    <property type="project" value="InterPro"/>
</dbReference>
<dbReference type="InterPro" id="IPR015422">
    <property type="entry name" value="PyrdxlP-dep_Trfase_small"/>
</dbReference>
<dbReference type="InterPro" id="IPR015424">
    <property type="entry name" value="PyrdxlP-dep_Trfase"/>
</dbReference>
<protein>
    <recommendedName>
        <fullName evidence="6">Aminotransferase</fullName>
        <ecNumber evidence="6">2.6.1.-</ecNumber>
    </recommendedName>
</protein>
<dbReference type="Gene3D" id="3.40.640.10">
    <property type="entry name" value="Type I PLP-dependent aspartate aminotransferase-like (Major domain)"/>
    <property type="match status" value="1"/>
</dbReference>
<dbReference type="Gene3D" id="3.90.1150.10">
    <property type="entry name" value="Aspartate Aminotransferase, domain 1"/>
    <property type="match status" value="1"/>
</dbReference>
<gene>
    <name evidence="8" type="ORF">HGP29_00355</name>
</gene>
<proteinExistence type="inferred from homology"/>
<evidence type="ECO:0000313" key="9">
    <source>
        <dbReference type="Proteomes" id="UP000585050"/>
    </source>
</evidence>
<dbReference type="InterPro" id="IPR004838">
    <property type="entry name" value="NHTrfase_class1_PyrdxlP-BS"/>
</dbReference>
<dbReference type="RefSeq" id="WP_168880325.1">
    <property type="nucleotide sequence ID" value="NZ_JABAIL010000001.1"/>
</dbReference>
<keyword evidence="9" id="KW-1185">Reference proteome</keyword>
<keyword evidence="4 6" id="KW-0808">Transferase</keyword>
<dbReference type="PANTHER" id="PTHR46383:SF1">
    <property type="entry name" value="ASPARTATE AMINOTRANSFERASE"/>
    <property type="match status" value="1"/>
</dbReference>
<dbReference type="SUPFAM" id="SSF53383">
    <property type="entry name" value="PLP-dependent transferases"/>
    <property type="match status" value="1"/>
</dbReference>
<accession>A0A7X8SG59</accession>
<dbReference type="GO" id="GO:0030170">
    <property type="term" value="F:pyridoxal phosphate binding"/>
    <property type="evidence" value="ECO:0007669"/>
    <property type="project" value="InterPro"/>
</dbReference>
<reference evidence="8 9" key="1">
    <citation type="submission" date="2020-04" db="EMBL/GenBank/DDBJ databases">
        <title>Flammeovirga sp. SR4, a novel species isolated from seawater.</title>
        <authorList>
            <person name="Wang X."/>
        </authorList>
    </citation>
    <scope>NUCLEOTIDE SEQUENCE [LARGE SCALE GENOMIC DNA]</scope>
    <source>
        <strain evidence="8 9">SR4</strain>
    </source>
</reference>
<dbReference type="PROSITE" id="PS00105">
    <property type="entry name" value="AA_TRANSFER_CLASS_1"/>
    <property type="match status" value="1"/>
</dbReference>
<dbReference type="AlphaFoldDB" id="A0A7X8SG59"/>
<comment type="similarity">
    <text evidence="2 6">Belongs to the class-I pyridoxal-phosphate-dependent aminotransferase family.</text>
</comment>
<evidence type="ECO:0000256" key="5">
    <source>
        <dbReference type="ARBA" id="ARBA00022898"/>
    </source>
</evidence>
<comment type="cofactor">
    <cofactor evidence="1 6">
        <name>pyridoxal 5'-phosphate</name>
        <dbReference type="ChEBI" id="CHEBI:597326"/>
    </cofactor>
</comment>
<keyword evidence="5" id="KW-0663">Pyridoxal phosphate</keyword>
<evidence type="ECO:0000256" key="2">
    <source>
        <dbReference type="ARBA" id="ARBA00007441"/>
    </source>
</evidence>
<dbReference type="FunFam" id="3.40.640.10:FF:000033">
    <property type="entry name" value="Aspartate aminotransferase"/>
    <property type="match status" value="1"/>
</dbReference>
<evidence type="ECO:0000256" key="3">
    <source>
        <dbReference type="ARBA" id="ARBA00022576"/>
    </source>
</evidence>
<evidence type="ECO:0000256" key="6">
    <source>
        <dbReference type="RuleBase" id="RU000481"/>
    </source>
</evidence>
<comment type="caution">
    <text evidence="8">The sequence shown here is derived from an EMBL/GenBank/DDBJ whole genome shotgun (WGS) entry which is preliminary data.</text>
</comment>